<dbReference type="AlphaFoldDB" id="A0A5S9QYL2"/>
<proteinExistence type="predicted"/>
<keyword evidence="2 5" id="KW-0812">Transmembrane</keyword>
<feature type="transmembrane region" description="Helical" evidence="5">
    <location>
        <begin position="256"/>
        <end position="277"/>
    </location>
</feature>
<dbReference type="OrthoDB" id="9806785at2"/>
<dbReference type="PANTHER" id="PTHR10361">
    <property type="entry name" value="SODIUM-BILE ACID COTRANSPORTER"/>
    <property type="match status" value="1"/>
</dbReference>
<dbReference type="InterPro" id="IPR002657">
    <property type="entry name" value="BilAc:Na_symport/Acr3"/>
</dbReference>
<evidence type="ECO:0000256" key="1">
    <source>
        <dbReference type="ARBA" id="ARBA00004141"/>
    </source>
</evidence>
<evidence type="ECO:0000256" key="2">
    <source>
        <dbReference type="ARBA" id="ARBA00022692"/>
    </source>
</evidence>
<feature type="transmembrane region" description="Helical" evidence="5">
    <location>
        <begin position="200"/>
        <end position="222"/>
    </location>
</feature>
<dbReference type="Pfam" id="PF01758">
    <property type="entry name" value="SBF"/>
    <property type="match status" value="1"/>
</dbReference>
<feature type="transmembrane region" description="Helical" evidence="5">
    <location>
        <begin position="64"/>
        <end position="85"/>
    </location>
</feature>
<organism evidence="6 7">
    <name type="scientific">BD1-7 clade bacterium</name>
    <dbReference type="NCBI Taxonomy" id="2029982"/>
    <lineage>
        <taxon>Bacteria</taxon>
        <taxon>Pseudomonadati</taxon>
        <taxon>Pseudomonadota</taxon>
        <taxon>Gammaproteobacteria</taxon>
        <taxon>Cellvibrionales</taxon>
        <taxon>Spongiibacteraceae</taxon>
        <taxon>BD1-7 clade</taxon>
    </lineage>
</organism>
<dbReference type="Gene3D" id="1.20.1530.20">
    <property type="match status" value="1"/>
</dbReference>
<feature type="transmembrane region" description="Helical" evidence="5">
    <location>
        <begin position="6"/>
        <end position="24"/>
    </location>
</feature>
<keyword evidence="4 5" id="KW-0472">Membrane</keyword>
<keyword evidence="3 5" id="KW-1133">Transmembrane helix</keyword>
<evidence type="ECO:0000313" key="7">
    <source>
        <dbReference type="Proteomes" id="UP000441399"/>
    </source>
</evidence>
<name>A0A5S9QYL2_9GAMM</name>
<keyword evidence="7" id="KW-1185">Reference proteome</keyword>
<evidence type="ECO:0000256" key="4">
    <source>
        <dbReference type="ARBA" id="ARBA00023136"/>
    </source>
</evidence>
<feature type="transmembrane region" description="Helical" evidence="5">
    <location>
        <begin position="229"/>
        <end position="250"/>
    </location>
</feature>
<dbReference type="InterPro" id="IPR004710">
    <property type="entry name" value="Bilac:Na_transpt"/>
</dbReference>
<evidence type="ECO:0000256" key="3">
    <source>
        <dbReference type="ARBA" id="ARBA00022989"/>
    </source>
</evidence>
<dbReference type="PANTHER" id="PTHR10361:SF28">
    <property type="entry name" value="P3 PROTEIN-RELATED"/>
    <property type="match status" value="1"/>
</dbReference>
<dbReference type="Proteomes" id="UP000441399">
    <property type="component" value="Unassembled WGS sequence"/>
</dbReference>
<evidence type="ECO:0000256" key="5">
    <source>
        <dbReference type="SAM" id="Phobius"/>
    </source>
</evidence>
<feature type="transmembrane region" description="Helical" evidence="5">
    <location>
        <begin position="97"/>
        <end position="120"/>
    </location>
</feature>
<feature type="transmembrane region" description="Helical" evidence="5">
    <location>
        <begin position="36"/>
        <end position="58"/>
    </location>
</feature>
<feature type="transmembrane region" description="Helical" evidence="5">
    <location>
        <begin position="140"/>
        <end position="160"/>
    </location>
</feature>
<dbReference type="GO" id="GO:0016020">
    <property type="term" value="C:membrane"/>
    <property type="evidence" value="ECO:0007669"/>
    <property type="project" value="UniProtKB-SubCell"/>
</dbReference>
<feature type="transmembrane region" description="Helical" evidence="5">
    <location>
        <begin position="167"/>
        <end position="188"/>
    </location>
</feature>
<dbReference type="EMBL" id="CACSIO010000060">
    <property type="protein sequence ID" value="CAA0124508.1"/>
    <property type="molecule type" value="Genomic_DNA"/>
</dbReference>
<evidence type="ECO:0000313" key="6">
    <source>
        <dbReference type="EMBL" id="CAA0124508.1"/>
    </source>
</evidence>
<reference evidence="6 7" key="1">
    <citation type="submission" date="2019-11" db="EMBL/GenBank/DDBJ databases">
        <authorList>
            <person name="Holert J."/>
        </authorList>
    </citation>
    <scope>NUCLEOTIDE SEQUENCE [LARGE SCALE GENOMIC DNA]</scope>
    <source>
        <strain evidence="6">SB11_3</strain>
    </source>
</reference>
<sequence length="282" mass="30865">MIKTAIPAFVTLLMFIIGASLSADDFHRLKINGRDILIAITGQLLLLPVIAWFLIYIFNPTPSIAVGILLIALTPGGAMSNYYSFTAKANAALSVSITAFSSMLAAISLPLCLSAIFPLLFADIMMVNQSVHALAKTQALQLFLFLIAPISVGMLLRWLAPMFTQRILPTLETAGTAMLAALLTAIFLRFHTLIAAEFKSLFMLATCFTALSMMAATVITFGRKLSDRAAIIIEFPVRNLAITSMVATTVFDSPEYLLFAAVFFVVQTPLMLAFIVWHRRQY</sequence>
<accession>A0A5S9QYL2</accession>
<protein>
    <submittedName>
        <fullName evidence="6">Pantothenates transporter PanS</fullName>
    </submittedName>
</protein>
<dbReference type="InterPro" id="IPR038770">
    <property type="entry name" value="Na+/solute_symporter_sf"/>
</dbReference>
<comment type="subcellular location">
    <subcellularLocation>
        <location evidence="1">Membrane</location>
        <topology evidence="1">Multi-pass membrane protein</topology>
    </subcellularLocation>
</comment>
<gene>
    <name evidence="6" type="primary">panS_3</name>
    <name evidence="6" type="ORF">OPDIPICF_03134</name>
</gene>